<reference evidence="2 3" key="1">
    <citation type="submission" date="2018-06" db="EMBL/GenBank/DDBJ databases">
        <authorList>
            <consortium name="Pathogen Informatics"/>
            <person name="Doyle S."/>
        </authorList>
    </citation>
    <scope>NUCLEOTIDE SEQUENCE [LARGE SCALE GENOMIC DNA]</scope>
    <source>
        <strain evidence="2 3">NCTC11544</strain>
    </source>
</reference>
<protein>
    <submittedName>
        <fullName evidence="2">Bacteriophytochrome cph2</fullName>
    </submittedName>
</protein>
<organism evidence="2 3">
    <name type="scientific">Serratia quinivorans</name>
    <dbReference type="NCBI Taxonomy" id="137545"/>
    <lineage>
        <taxon>Bacteria</taxon>
        <taxon>Pseudomonadati</taxon>
        <taxon>Pseudomonadota</taxon>
        <taxon>Gammaproteobacteria</taxon>
        <taxon>Enterobacterales</taxon>
        <taxon>Yersiniaceae</taxon>
        <taxon>Serratia</taxon>
    </lineage>
</organism>
<dbReference type="NCBIfam" id="TIGR00254">
    <property type="entry name" value="GGDEF"/>
    <property type="match status" value="1"/>
</dbReference>
<dbReference type="SUPFAM" id="SSF55073">
    <property type="entry name" value="Nucleotide cyclase"/>
    <property type="match status" value="1"/>
</dbReference>
<dbReference type="Proteomes" id="UP000255529">
    <property type="component" value="Unassembled WGS sequence"/>
</dbReference>
<dbReference type="Gene3D" id="3.30.70.270">
    <property type="match status" value="1"/>
</dbReference>
<gene>
    <name evidence="2" type="primary">cph2_3</name>
    <name evidence="2" type="ORF">NCTC11544_05335</name>
</gene>
<dbReference type="InterPro" id="IPR000160">
    <property type="entry name" value="GGDEF_dom"/>
</dbReference>
<evidence type="ECO:0000313" key="3">
    <source>
        <dbReference type="Proteomes" id="UP000255529"/>
    </source>
</evidence>
<dbReference type="PROSITE" id="PS50887">
    <property type="entry name" value="GGDEF"/>
    <property type="match status" value="1"/>
</dbReference>
<dbReference type="CDD" id="cd01949">
    <property type="entry name" value="GGDEF"/>
    <property type="match status" value="1"/>
</dbReference>
<name>A0A380B059_9GAMM</name>
<sequence length="99" mass="10388">MLSVCAGPHHSVSRLAGDEFTVILWPLAHPQLQVSAFCESVLARLAATERVGNQNVRLSASIGAAITSGDDMSAEALLTKADDAMYQAKSAGKGTYAIR</sequence>
<dbReference type="Pfam" id="PF00990">
    <property type="entry name" value="GGDEF"/>
    <property type="match status" value="1"/>
</dbReference>
<dbReference type="InterPro" id="IPR043128">
    <property type="entry name" value="Rev_trsase/Diguanyl_cyclase"/>
</dbReference>
<accession>A0A380B059</accession>
<proteinExistence type="predicted"/>
<dbReference type="PANTHER" id="PTHR44757:SF2">
    <property type="entry name" value="BIOFILM ARCHITECTURE MAINTENANCE PROTEIN MBAA"/>
    <property type="match status" value="1"/>
</dbReference>
<evidence type="ECO:0000259" key="1">
    <source>
        <dbReference type="PROSITE" id="PS50887"/>
    </source>
</evidence>
<dbReference type="EMBL" id="UGYN01000002">
    <property type="protein sequence ID" value="SUI90860.1"/>
    <property type="molecule type" value="Genomic_DNA"/>
</dbReference>
<dbReference type="InterPro" id="IPR029787">
    <property type="entry name" value="Nucleotide_cyclase"/>
</dbReference>
<evidence type="ECO:0000313" key="2">
    <source>
        <dbReference type="EMBL" id="SUI90860.1"/>
    </source>
</evidence>
<dbReference type="AlphaFoldDB" id="A0A380B059"/>
<feature type="domain" description="GGDEF" evidence="1">
    <location>
        <begin position="1"/>
        <end position="99"/>
    </location>
</feature>
<dbReference type="PANTHER" id="PTHR44757">
    <property type="entry name" value="DIGUANYLATE CYCLASE DGCP"/>
    <property type="match status" value="1"/>
</dbReference>
<dbReference type="InterPro" id="IPR052155">
    <property type="entry name" value="Biofilm_reg_signaling"/>
</dbReference>